<dbReference type="Proteomes" id="UP001234989">
    <property type="component" value="Chromosome 7"/>
</dbReference>
<organism evidence="5 6">
    <name type="scientific">Solanum verrucosum</name>
    <dbReference type="NCBI Taxonomy" id="315347"/>
    <lineage>
        <taxon>Eukaryota</taxon>
        <taxon>Viridiplantae</taxon>
        <taxon>Streptophyta</taxon>
        <taxon>Embryophyta</taxon>
        <taxon>Tracheophyta</taxon>
        <taxon>Spermatophyta</taxon>
        <taxon>Magnoliopsida</taxon>
        <taxon>eudicotyledons</taxon>
        <taxon>Gunneridae</taxon>
        <taxon>Pentapetalae</taxon>
        <taxon>asterids</taxon>
        <taxon>lamiids</taxon>
        <taxon>Solanales</taxon>
        <taxon>Solanaceae</taxon>
        <taxon>Solanoideae</taxon>
        <taxon>Solaneae</taxon>
        <taxon>Solanum</taxon>
    </lineage>
</organism>
<feature type="domain" description="Glycosyl transferase family 1" evidence="4">
    <location>
        <begin position="52"/>
        <end position="191"/>
    </location>
</feature>
<keyword evidence="3" id="KW-0808">Transferase</keyword>
<dbReference type="PANTHER" id="PTHR46083">
    <property type="match status" value="1"/>
</dbReference>
<evidence type="ECO:0000313" key="6">
    <source>
        <dbReference type="Proteomes" id="UP001234989"/>
    </source>
</evidence>
<dbReference type="Pfam" id="PF00534">
    <property type="entry name" value="Glycos_transf_1"/>
    <property type="match status" value="1"/>
</dbReference>
<keyword evidence="3" id="KW-0328">Glycosyltransferase</keyword>
<name>A0AAF0U3F8_SOLVR</name>
<evidence type="ECO:0000259" key="4">
    <source>
        <dbReference type="Pfam" id="PF00534"/>
    </source>
</evidence>
<dbReference type="EMBL" id="CP133618">
    <property type="protein sequence ID" value="WMV38556.1"/>
    <property type="molecule type" value="Genomic_DNA"/>
</dbReference>
<reference evidence="5" key="1">
    <citation type="submission" date="2023-08" db="EMBL/GenBank/DDBJ databases">
        <title>A de novo genome assembly of Solanum verrucosum Schlechtendal, a Mexican diploid species geographically isolated from the other diploid A-genome species in potato relatives.</title>
        <authorList>
            <person name="Hosaka K."/>
        </authorList>
    </citation>
    <scope>NUCLEOTIDE SEQUENCE</scope>
    <source>
        <tissue evidence="5">Young leaves</tissue>
    </source>
</reference>
<dbReference type="PANTHER" id="PTHR46083:SF1">
    <property type="entry name" value="GLYCOGEN SYNTHASE 2-RELATED"/>
    <property type="match status" value="1"/>
</dbReference>
<evidence type="ECO:0000313" key="5">
    <source>
        <dbReference type="EMBL" id="WMV38556.1"/>
    </source>
</evidence>
<evidence type="ECO:0000256" key="3">
    <source>
        <dbReference type="ARBA" id="ARBA00022676"/>
    </source>
</evidence>
<dbReference type="InterPro" id="IPR001296">
    <property type="entry name" value="Glyco_trans_1"/>
</dbReference>
<dbReference type="Gene3D" id="3.40.50.2000">
    <property type="entry name" value="Glycogen Phosphorylase B"/>
    <property type="match status" value="2"/>
</dbReference>
<dbReference type="AlphaFoldDB" id="A0AAF0U3F8"/>
<keyword evidence="6" id="KW-1185">Reference proteome</keyword>
<sequence>MDISSPSFLFRICVFEASKTEGKRICKQFVQRGLGLPFQGIKHGICVADQIPLVVCITRLVAQKGLHLITHAIKHVEELGGQMVVLGSASDDRVEREFEGLAELHNKGSNIRILLMYSEELSHMLYAAADMVLVPSMYEPCGLAQMIGMRYGAVPIVRKTGGLADTVFDMDDQSHTEIANGFVFEGIDEGSLNCALGRAFSYYQEKPNEWKAVVQKVMRIDNSWNNTAGKYIDIYNSDLFAPNLAMGYVARFPSPVHFFPHWRRRSSEHWIAAVKSSRSGEVAPANSHPHWQCRTSEARLLLCDGSRFCGAESAKWRPLLLIWFRLCKPAEAGNSPLLCKSLAICSSRAWGFGRF</sequence>
<dbReference type="GO" id="GO:0009011">
    <property type="term" value="F:alpha-1,4-glucan glucosyltransferase (ADP-glucose donor) activity"/>
    <property type="evidence" value="ECO:0007669"/>
    <property type="project" value="UniProtKB-EC"/>
</dbReference>
<proteinExistence type="predicted"/>
<accession>A0AAF0U3F8</accession>
<comment type="catalytic activity">
    <reaction evidence="1">
        <text>[(1-&gt;4)-alpha-D-glucosyl](n) + ADP-alpha-D-glucose = [(1-&gt;4)-alpha-D-glucosyl](n+1) + ADP + H(+)</text>
        <dbReference type="Rhea" id="RHEA:18189"/>
        <dbReference type="Rhea" id="RHEA-COMP:9584"/>
        <dbReference type="Rhea" id="RHEA-COMP:9587"/>
        <dbReference type="ChEBI" id="CHEBI:15378"/>
        <dbReference type="ChEBI" id="CHEBI:15444"/>
        <dbReference type="ChEBI" id="CHEBI:57498"/>
        <dbReference type="ChEBI" id="CHEBI:456216"/>
        <dbReference type="EC" id="2.4.1.21"/>
    </reaction>
</comment>
<dbReference type="EC" id="2.4.1.21" evidence="2"/>
<evidence type="ECO:0000256" key="2">
    <source>
        <dbReference type="ARBA" id="ARBA00012588"/>
    </source>
</evidence>
<protein>
    <recommendedName>
        <fullName evidence="2">starch synthase</fullName>
        <ecNumber evidence="2">2.4.1.21</ecNumber>
    </recommendedName>
</protein>
<gene>
    <name evidence="5" type="ORF">MTR67_031941</name>
</gene>
<dbReference type="SUPFAM" id="SSF53756">
    <property type="entry name" value="UDP-Glycosyltransferase/glycogen phosphorylase"/>
    <property type="match status" value="1"/>
</dbReference>
<evidence type="ECO:0000256" key="1">
    <source>
        <dbReference type="ARBA" id="ARBA00001478"/>
    </source>
</evidence>